<evidence type="ECO:0000256" key="1">
    <source>
        <dbReference type="SAM" id="MobiDB-lite"/>
    </source>
</evidence>
<gene>
    <name evidence="2" type="ORF">BRARA_B03537</name>
</gene>
<reference evidence="2 3" key="1">
    <citation type="submission" date="2018-06" db="EMBL/GenBank/DDBJ databases">
        <title>WGS assembly of Brassica rapa FPsc.</title>
        <authorList>
            <person name="Bowman J."/>
            <person name="Kohchi T."/>
            <person name="Yamato K."/>
            <person name="Jenkins J."/>
            <person name="Shu S."/>
            <person name="Ishizaki K."/>
            <person name="Yamaoka S."/>
            <person name="Nishihama R."/>
            <person name="Nakamura Y."/>
            <person name="Berger F."/>
            <person name="Adam C."/>
            <person name="Aki S."/>
            <person name="Althoff F."/>
            <person name="Araki T."/>
            <person name="Arteaga-Vazquez M."/>
            <person name="Balasubrmanian S."/>
            <person name="Bauer D."/>
            <person name="Boehm C."/>
            <person name="Briginshaw L."/>
            <person name="Caballero-Perez J."/>
            <person name="Catarino B."/>
            <person name="Chen F."/>
            <person name="Chiyoda S."/>
            <person name="Chovatia M."/>
            <person name="Davies K."/>
            <person name="Delmans M."/>
            <person name="Demura T."/>
            <person name="Dierschke T."/>
            <person name="Dolan L."/>
            <person name="Dorantes-Acosta A."/>
            <person name="Eklund D."/>
            <person name="Florent S."/>
            <person name="Flores-Sandoval E."/>
            <person name="Fujiyama A."/>
            <person name="Fukuzawa H."/>
            <person name="Galik B."/>
            <person name="Grimanelli D."/>
            <person name="Grimwood J."/>
            <person name="Grossniklaus U."/>
            <person name="Hamada T."/>
            <person name="Haseloff J."/>
            <person name="Hetherington A."/>
            <person name="Higo A."/>
            <person name="Hirakawa Y."/>
            <person name="Hundley H."/>
            <person name="Ikeda Y."/>
            <person name="Inoue K."/>
            <person name="Inoue S."/>
            <person name="Ishida S."/>
            <person name="Jia Q."/>
            <person name="Kakita M."/>
            <person name="Kanazawa T."/>
            <person name="Kawai Y."/>
            <person name="Kawashima T."/>
            <person name="Kennedy M."/>
            <person name="Kinose K."/>
            <person name="Kinoshita T."/>
            <person name="Kohara Y."/>
            <person name="Koide E."/>
            <person name="Komatsu K."/>
            <person name="Kopischke S."/>
            <person name="Kubo M."/>
            <person name="Kyozuka J."/>
            <person name="Lagercrantz U."/>
            <person name="Lin S."/>
            <person name="Lindquist E."/>
            <person name="Lipzen A."/>
            <person name="Lu C."/>
            <person name="Luna E."/>
            <person name="Martienssen R."/>
            <person name="Minamino N."/>
            <person name="Mizutani M."/>
            <person name="Mizutani M."/>
            <person name="Mochizuki N."/>
            <person name="Monte I."/>
            <person name="Mosher R."/>
            <person name="Nagasaki H."/>
            <person name="Nakagami H."/>
            <person name="Naramoto S."/>
            <person name="Nishitani K."/>
            <person name="Ohtani M."/>
            <person name="Okamoto T."/>
            <person name="Okumura M."/>
            <person name="Phillips J."/>
            <person name="Pollak B."/>
            <person name="Reinders A."/>
            <person name="Roevekamp M."/>
            <person name="Sano R."/>
            <person name="Sawa S."/>
            <person name="Schmid M."/>
            <person name="Shirakawa M."/>
            <person name="Solano R."/>
            <person name="Spunde A."/>
            <person name="Suetsugu N."/>
            <person name="Sugano S."/>
            <person name="Sugiyama A."/>
            <person name="Sun R."/>
            <person name="Suzuki Y."/>
            <person name="Takenaka M."/>
            <person name="Takezawa D."/>
            <person name="Tomogane H."/>
            <person name="Tsuzuki M."/>
            <person name="Ueda T."/>
            <person name="Umeda M."/>
            <person name="Ward J."/>
            <person name="Watanabe Y."/>
            <person name="Yazaki K."/>
            <person name="Yokoyama R."/>
            <person name="Yoshitake Y."/>
            <person name="Yotsui I."/>
            <person name="Zachgo S."/>
            <person name="Schmutz J."/>
        </authorList>
    </citation>
    <scope>NUCLEOTIDE SEQUENCE [LARGE SCALE GENOMIC DNA]</scope>
    <source>
        <strain evidence="3">cv. B-3</strain>
    </source>
</reference>
<dbReference type="Proteomes" id="UP000264353">
    <property type="component" value="Chromosome A2"/>
</dbReference>
<feature type="compositionally biased region" description="Basic and acidic residues" evidence="1">
    <location>
        <begin position="41"/>
        <end position="52"/>
    </location>
</feature>
<organism evidence="2 3">
    <name type="scientific">Brassica campestris</name>
    <name type="common">Field mustard</name>
    <dbReference type="NCBI Taxonomy" id="3711"/>
    <lineage>
        <taxon>Eukaryota</taxon>
        <taxon>Viridiplantae</taxon>
        <taxon>Streptophyta</taxon>
        <taxon>Embryophyta</taxon>
        <taxon>Tracheophyta</taxon>
        <taxon>Spermatophyta</taxon>
        <taxon>Magnoliopsida</taxon>
        <taxon>eudicotyledons</taxon>
        <taxon>Gunneridae</taxon>
        <taxon>Pentapetalae</taxon>
        <taxon>rosids</taxon>
        <taxon>malvids</taxon>
        <taxon>Brassicales</taxon>
        <taxon>Brassicaceae</taxon>
        <taxon>Brassiceae</taxon>
        <taxon>Brassica</taxon>
    </lineage>
</organism>
<name>A0A398AFK7_BRACM</name>
<evidence type="ECO:0000313" key="2">
    <source>
        <dbReference type="EMBL" id="RID76572.1"/>
    </source>
</evidence>
<dbReference type="EMBL" id="CM010629">
    <property type="protein sequence ID" value="RID76572.1"/>
    <property type="molecule type" value="Genomic_DNA"/>
</dbReference>
<protein>
    <submittedName>
        <fullName evidence="2">Uncharacterized protein</fullName>
    </submittedName>
</protein>
<accession>A0A398AFK7</accession>
<feature type="region of interest" description="Disordered" evidence="1">
    <location>
        <begin position="33"/>
        <end position="62"/>
    </location>
</feature>
<dbReference type="AlphaFoldDB" id="A0A398AFK7"/>
<evidence type="ECO:0000313" key="3">
    <source>
        <dbReference type="Proteomes" id="UP000264353"/>
    </source>
</evidence>
<sequence>MKIQKNENLLWLEEQQLQHLKNYHQYHNYLSLSAKQHRRDRQHDQERSEGSRQHPGAGASVLNRNQTLLEQLPILRRLCFRRLVCKTLNLSI</sequence>
<proteinExistence type="predicted"/>